<dbReference type="Proteomes" id="UP000226037">
    <property type="component" value="Segment"/>
</dbReference>
<gene>
    <name evidence="1" type="ORF">SEA_PHABBA_236</name>
</gene>
<evidence type="ECO:0000313" key="2">
    <source>
        <dbReference type="Proteomes" id="UP000226037"/>
    </source>
</evidence>
<dbReference type="EMBL" id="MF668280">
    <property type="protein sequence ID" value="ASZ74773.1"/>
    <property type="molecule type" value="Genomic_DNA"/>
</dbReference>
<sequence>MCQMEYTKQDPAGPIGQEICSSVYGQTYCEASGDTIRTIVVAEVDHAVVTWKERPRVWQYWYQEHESWHHGGDFPSAAKAKAKGEERKSEHLAVAEARSFDPDTAVTVQATWQNPYHGDNPIKVLCSSPKTAEDVAVVFKRLGCSTATREATADEIENGVAKTLQSA</sequence>
<name>A0A249XSQ8_9CAUD</name>
<keyword evidence="2" id="KW-1185">Reference proteome</keyword>
<organism evidence="1 2">
    <name type="scientific">Mycobacterium phage Phabba</name>
    <dbReference type="NCBI Taxonomy" id="2027899"/>
    <lineage>
        <taxon>Viruses</taxon>
        <taxon>Duplodnaviria</taxon>
        <taxon>Heunggongvirae</taxon>
        <taxon>Uroviricota</taxon>
        <taxon>Caudoviricetes</taxon>
        <taxon>Ceeclamvirinae</taxon>
        <taxon>Myrnavirus</taxon>
        <taxon>Myrnavirus phabba</taxon>
        <taxon>Myranavirus phabba</taxon>
    </lineage>
</organism>
<protein>
    <submittedName>
        <fullName evidence="1">Uncharacterized protein</fullName>
    </submittedName>
</protein>
<evidence type="ECO:0000313" key="1">
    <source>
        <dbReference type="EMBL" id="ASZ74773.1"/>
    </source>
</evidence>
<reference evidence="2" key="1">
    <citation type="submission" date="2017-08" db="EMBL/GenBank/DDBJ databases">
        <authorList>
            <person name="de Groot N.N."/>
        </authorList>
    </citation>
    <scope>NUCLEOTIDE SEQUENCE [LARGE SCALE GENOMIC DNA]</scope>
</reference>
<accession>A0A249XSQ8</accession>
<proteinExistence type="predicted"/>